<evidence type="ECO:0000313" key="2">
    <source>
        <dbReference type="EMBL" id="GAT44975.1"/>
    </source>
</evidence>
<name>A0ABQ0L1E3_MYCCL</name>
<feature type="domain" description="Chromo" evidence="1">
    <location>
        <begin position="10"/>
        <end position="62"/>
    </location>
</feature>
<dbReference type="Gene3D" id="2.40.50.40">
    <property type="match status" value="1"/>
</dbReference>
<dbReference type="InterPro" id="IPR000953">
    <property type="entry name" value="Chromo/chromo_shadow_dom"/>
</dbReference>
<protein>
    <recommendedName>
        <fullName evidence="1">Chromo domain-containing protein</fullName>
    </recommendedName>
</protein>
<dbReference type="InterPro" id="IPR016197">
    <property type="entry name" value="Chromo-like_dom_sf"/>
</dbReference>
<organism evidence="2 3">
    <name type="scientific">Mycena chlorophos</name>
    <name type="common">Agaric fungus</name>
    <name type="synonym">Agaricus chlorophos</name>
    <dbReference type="NCBI Taxonomy" id="658473"/>
    <lineage>
        <taxon>Eukaryota</taxon>
        <taxon>Fungi</taxon>
        <taxon>Dikarya</taxon>
        <taxon>Basidiomycota</taxon>
        <taxon>Agaricomycotina</taxon>
        <taxon>Agaricomycetes</taxon>
        <taxon>Agaricomycetidae</taxon>
        <taxon>Agaricales</taxon>
        <taxon>Marasmiineae</taxon>
        <taxon>Mycenaceae</taxon>
        <taxon>Mycena</taxon>
    </lineage>
</organism>
<dbReference type="PROSITE" id="PS50013">
    <property type="entry name" value="CHROMO_2"/>
    <property type="match status" value="1"/>
</dbReference>
<keyword evidence="3" id="KW-1185">Reference proteome</keyword>
<proteinExistence type="predicted"/>
<dbReference type="Proteomes" id="UP000815677">
    <property type="component" value="Unassembled WGS sequence"/>
</dbReference>
<reference evidence="2" key="1">
    <citation type="submission" date="2014-09" db="EMBL/GenBank/DDBJ databases">
        <title>Genome sequence of the luminous mushroom Mycena chlorophos for searching fungal bioluminescence genes.</title>
        <authorList>
            <person name="Tanaka Y."/>
            <person name="Kasuga D."/>
            <person name="Oba Y."/>
            <person name="Hase S."/>
            <person name="Sato K."/>
            <person name="Oba Y."/>
            <person name="Sakakibara Y."/>
        </authorList>
    </citation>
    <scope>NUCLEOTIDE SEQUENCE</scope>
</reference>
<sequence>MRSKIDARMYGVDSIGRATIGRSSVSGKYEWLYLIKWTGYPWTQRTWEPQCAFNDLTLIETFWANANLAGRNWKKVCEFRVGDTVDITDPPRTFFLPSCPEHSSFFQGYAPLPARGLFNFSLYEVSSMRRSSPGLLVPHDLLRDIEVEREEMEDVSLLDARARCLQDLGNKALALAGMVSRLTEHALAGLEPSQRRGDVDFAQYDVDKMRRYSSGVVVPRALLCNLRTELTYITDVPLTAASRLRLENVENCIVDLHNIVYLVVLIRKALQRRQKTACILLQYSIQDL</sequence>
<evidence type="ECO:0000259" key="1">
    <source>
        <dbReference type="PROSITE" id="PS50013"/>
    </source>
</evidence>
<dbReference type="SUPFAM" id="SSF54160">
    <property type="entry name" value="Chromo domain-like"/>
    <property type="match status" value="1"/>
</dbReference>
<evidence type="ECO:0000313" key="3">
    <source>
        <dbReference type="Proteomes" id="UP000815677"/>
    </source>
</evidence>
<dbReference type="InterPro" id="IPR023780">
    <property type="entry name" value="Chromo_domain"/>
</dbReference>
<dbReference type="Pfam" id="PF00385">
    <property type="entry name" value="Chromo"/>
    <property type="match status" value="1"/>
</dbReference>
<gene>
    <name evidence="2" type="ORF">MCHLO_02573</name>
</gene>
<accession>A0ABQ0L1E3</accession>
<dbReference type="EMBL" id="DF840457">
    <property type="protein sequence ID" value="GAT44975.1"/>
    <property type="molecule type" value="Genomic_DNA"/>
</dbReference>